<dbReference type="AlphaFoldDB" id="Q7REQ2"/>
<name>Q7REQ2_PLAYO</name>
<dbReference type="EMBL" id="AABL01001566">
    <property type="protein sequence ID" value="EAA16973.1"/>
    <property type="molecule type" value="Genomic_DNA"/>
</dbReference>
<dbReference type="NCBIfam" id="TIGR01605">
    <property type="entry name" value="PYST-D"/>
    <property type="match status" value="1"/>
</dbReference>
<keyword evidence="1" id="KW-0472">Membrane</keyword>
<organism evidence="2 3">
    <name type="scientific">Plasmodium yoelii yoelii</name>
    <dbReference type="NCBI Taxonomy" id="73239"/>
    <lineage>
        <taxon>Eukaryota</taxon>
        <taxon>Sar</taxon>
        <taxon>Alveolata</taxon>
        <taxon>Apicomplexa</taxon>
        <taxon>Aconoidasida</taxon>
        <taxon>Haemosporida</taxon>
        <taxon>Plasmodiidae</taxon>
        <taxon>Plasmodium</taxon>
        <taxon>Plasmodium (Vinckeia)</taxon>
    </lineage>
</organism>
<keyword evidence="1" id="KW-0812">Transmembrane</keyword>
<dbReference type="InParanoid" id="Q7REQ2"/>
<feature type="transmembrane region" description="Helical" evidence="1">
    <location>
        <begin position="12"/>
        <end position="40"/>
    </location>
</feature>
<dbReference type="PaxDb" id="73239-Q7REQ2"/>
<dbReference type="InterPro" id="IPR006492">
    <property type="entry name" value="PYST_D"/>
</dbReference>
<keyword evidence="1" id="KW-1133">Transmembrane helix</keyword>
<sequence length="60" mass="7211">MLWVSIMFLDPIFGLGLSVILHLIFYNSITFIISVFNIYIMSKYVRKNENEDDYEKDRIM</sequence>
<gene>
    <name evidence="2" type="ORF">PY05011</name>
</gene>
<keyword evidence="3" id="KW-1185">Reference proteome</keyword>
<dbReference type="Proteomes" id="UP000008553">
    <property type="component" value="Unassembled WGS sequence"/>
</dbReference>
<evidence type="ECO:0000256" key="1">
    <source>
        <dbReference type="SAM" id="Phobius"/>
    </source>
</evidence>
<comment type="caution">
    <text evidence="2">The sequence shown here is derived from an EMBL/GenBank/DDBJ whole genome shotgun (WGS) entry which is preliminary data.</text>
</comment>
<reference evidence="2 3" key="1">
    <citation type="journal article" date="2002" name="Nature">
        <title>Genome sequence and comparative analysis of the model rodent malaria parasite Plasmodium yoelii yoelii.</title>
        <authorList>
            <person name="Carlton J.M."/>
            <person name="Angiuoli S.V."/>
            <person name="Suh B.B."/>
            <person name="Kooij T.W."/>
            <person name="Pertea M."/>
            <person name="Silva J.C."/>
            <person name="Ermolaeva M.D."/>
            <person name="Allen J.E."/>
            <person name="Selengut J.D."/>
            <person name="Koo H.L."/>
            <person name="Peterson J.D."/>
            <person name="Pop M."/>
            <person name="Kosack D.S."/>
            <person name="Shumway M.F."/>
            <person name="Bidwell S.L."/>
            <person name="Shallom S.J."/>
            <person name="van Aken S.E."/>
            <person name="Riedmuller S.B."/>
            <person name="Feldblyum T.V."/>
            <person name="Cho J.K."/>
            <person name="Quackenbush J."/>
            <person name="Sedegah M."/>
            <person name="Shoaibi A."/>
            <person name="Cummings L.M."/>
            <person name="Florens L."/>
            <person name="Yates J.R."/>
            <person name="Raine J.D."/>
            <person name="Sinden R.E."/>
            <person name="Harris M.A."/>
            <person name="Cunningham D.A."/>
            <person name="Preiser P.R."/>
            <person name="Bergman L.W."/>
            <person name="Vaidya A.B."/>
            <person name="van Lin L.H."/>
            <person name="Janse C.J."/>
            <person name="Waters A.P."/>
            <person name="Smith H.O."/>
            <person name="White O.R."/>
            <person name="Salzberg S.L."/>
            <person name="Venter J.C."/>
            <person name="Fraser C.M."/>
            <person name="Hoffman S.L."/>
            <person name="Gardner M.J."/>
            <person name="Carucci D.J."/>
        </authorList>
    </citation>
    <scope>NUCLEOTIDE SEQUENCE [LARGE SCALE GENOMIC DNA]</scope>
    <source>
        <strain evidence="2 3">17XNL</strain>
    </source>
</reference>
<evidence type="ECO:0000313" key="2">
    <source>
        <dbReference type="EMBL" id="EAA16973.1"/>
    </source>
</evidence>
<evidence type="ECO:0000313" key="3">
    <source>
        <dbReference type="Proteomes" id="UP000008553"/>
    </source>
</evidence>
<proteinExistence type="predicted"/>
<accession>Q7REQ2</accession>
<protein>
    <submittedName>
        <fullName evidence="2">Uncharacterized protein</fullName>
    </submittedName>
</protein>